<name>A0A940Y5E1_9BURK</name>
<comment type="caution">
    <text evidence="1">The sequence shown here is derived from an EMBL/GenBank/DDBJ whole genome shotgun (WGS) entry which is preliminary data.</text>
</comment>
<evidence type="ECO:0000313" key="1">
    <source>
        <dbReference type="EMBL" id="MBQ0929031.1"/>
    </source>
</evidence>
<sequence length="216" mass="23560">MSDTTVHSAEYAVRWDTAQGGPTDLAAVAQRLGLNPRKTQQARVGFLRMAQPAGLPSGYRLIGRERIFVKEGQEKPEVMLKLRGPDPWPAAVAHWPPRLAHRAELKFEVDVSWLGHAPMRALSMSLTVDDALAVQVLPASWVEHTPLAYSQMVRHRFDNDIAAEHWQLPDGRAVFEVSMGGTDDDASLARFVSQVVQPLAGIQPLPGGMTDLAGGG</sequence>
<organism evidence="1 2">
    <name type="scientific">Ideonella alba</name>
    <dbReference type="NCBI Taxonomy" id="2824118"/>
    <lineage>
        <taxon>Bacteria</taxon>
        <taxon>Pseudomonadati</taxon>
        <taxon>Pseudomonadota</taxon>
        <taxon>Betaproteobacteria</taxon>
        <taxon>Burkholderiales</taxon>
        <taxon>Sphaerotilaceae</taxon>
        <taxon>Ideonella</taxon>
    </lineage>
</organism>
<proteinExistence type="predicted"/>
<reference evidence="1 2" key="1">
    <citation type="submission" date="2021-04" db="EMBL/GenBank/DDBJ databases">
        <title>The genome sequence of Ideonella sp. 3Y2.</title>
        <authorList>
            <person name="Liu Y."/>
        </authorList>
    </citation>
    <scope>NUCLEOTIDE SEQUENCE [LARGE SCALE GENOMIC DNA]</scope>
    <source>
        <strain evidence="1 2">3Y2</strain>
    </source>
</reference>
<protein>
    <submittedName>
        <fullName evidence="1">Uncharacterized protein</fullName>
    </submittedName>
</protein>
<evidence type="ECO:0000313" key="2">
    <source>
        <dbReference type="Proteomes" id="UP000676246"/>
    </source>
</evidence>
<gene>
    <name evidence="1" type="ORF">KAK03_00935</name>
</gene>
<accession>A0A940Y5E1</accession>
<dbReference type="Proteomes" id="UP000676246">
    <property type="component" value="Unassembled WGS sequence"/>
</dbReference>
<dbReference type="EMBL" id="JAGQDD010000001">
    <property type="protein sequence ID" value="MBQ0929031.1"/>
    <property type="molecule type" value="Genomic_DNA"/>
</dbReference>
<dbReference type="RefSeq" id="WP_210851190.1">
    <property type="nucleotide sequence ID" value="NZ_JAGQDD010000001.1"/>
</dbReference>
<dbReference type="AlphaFoldDB" id="A0A940Y5E1"/>
<keyword evidence="2" id="KW-1185">Reference proteome</keyword>